<feature type="region of interest" description="Disordered" evidence="2">
    <location>
        <begin position="79"/>
        <end position="145"/>
    </location>
</feature>
<dbReference type="Gene3D" id="3.30.1330.60">
    <property type="entry name" value="OmpA-like domain"/>
    <property type="match status" value="1"/>
</dbReference>
<feature type="domain" description="OmpA-like" evidence="4">
    <location>
        <begin position="187"/>
        <end position="304"/>
    </location>
</feature>
<dbReference type="AlphaFoldDB" id="B4D5D2"/>
<organism evidence="5 6">
    <name type="scientific">Chthoniobacter flavus Ellin428</name>
    <dbReference type="NCBI Taxonomy" id="497964"/>
    <lineage>
        <taxon>Bacteria</taxon>
        <taxon>Pseudomonadati</taxon>
        <taxon>Verrucomicrobiota</taxon>
        <taxon>Spartobacteria</taxon>
        <taxon>Chthoniobacterales</taxon>
        <taxon>Chthoniobacteraceae</taxon>
        <taxon>Chthoniobacter</taxon>
    </lineage>
</organism>
<dbReference type="EMBL" id="ABVL01000013">
    <property type="protein sequence ID" value="EDY18337.1"/>
    <property type="molecule type" value="Genomic_DNA"/>
</dbReference>
<dbReference type="GO" id="GO:0016020">
    <property type="term" value="C:membrane"/>
    <property type="evidence" value="ECO:0007669"/>
    <property type="project" value="UniProtKB-UniRule"/>
</dbReference>
<evidence type="ECO:0000256" key="1">
    <source>
        <dbReference type="PROSITE-ProRule" id="PRU00473"/>
    </source>
</evidence>
<proteinExistence type="predicted"/>
<dbReference type="STRING" id="497964.CfE428DRAFT_4121"/>
<dbReference type="RefSeq" id="WP_006981445.1">
    <property type="nucleotide sequence ID" value="NZ_ABVL01000013.1"/>
</dbReference>
<keyword evidence="1 3" id="KW-0472">Membrane</keyword>
<keyword evidence="3" id="KW-0812">Transmembrane</keyword>
<evidence type="ECO:0000256" key="3">
    <source>
        <dbReference type="SAM" id="Phobius"/>
    </source>
</evidence>
<comment type="caution">
    <text evidence="5">The sequence shown here is derived from an EMBL/GenBank/DDBJ whole genome shotgun (WGS) entry which is preliminary data.</text>
</comment>
<dbReference type="SUPFAM" id="SSF103088">
    <property type="entry name" value="OmpA-like"/>
    <property type="match status" value="1"/>
</dbReference>
<reference evidence="5 6" key="1">
    <citation type="journal article" date="2011" name="J. Bacteriol.">
        <title>Genome sequence of Chthoniobacter flavus Ellin428, an aerobic heterotrophic soil bacterium.</title>
        <authorList>
            <person name="Kant R."/>
            <person name="van Passel M.W."/>
            <person name="Palva A."/>
            <person name="Lucas S."/>
            <person name="Lapidus A."/>
            <person name="Glavina Del Rio T."/>
            <person name="Dalin E."/>
            <person name="Tice H."/>
            <person name="Bruce D."/>
            <person name="Goodwin L."/>
            <person name="Pitluck S."/>
            <person name="Larimer F.W."/>
            <person name="Land M.L."/>
            <person name="Hauser L."/>
            <person name="Sangwan P."/>
            <person name="de Vos W.M."/>
            <person name="Janssen P.H."/>
            <person name="Smidt H."/>
        </authorList>
    </citation>
    <scope>NUCLEOTIDE SEQUENCE [LARGE SCALE GENOMIC DNA]</scope>
    <source>
        <strain evidence="5 6">Ellin428</strain>
    </source>
</reference>
<accession>B4D5D2</accession>
<dbReference type="Proteomes" id="UP000005824">
    <property type="component" value="Unassembled WGS sequence"/>
</dbReference>
<keyword evidence="6" id="KW-1185">Reference proteome</keyword>
<dbReference type="InterPro" id="IPR036737">
    <property type="entry name" value="OmpA-like_sf"/>
</dbReference>
<dbReference type="Pfam" id="PF00691">
    <property type="entry name" value="OmpA"/>
    <property type="match status" value="1"/>
</dbReference>
<dbReference type="InterPro" id="IPR006665">
    <property type="entry name" value="OmpA-like"/>
</dbReference>
<sequence length="304" mass="32754">MSRFGKCQNLSGCLLAYRGEETEVENGQPFICAECGKPLVEVKSPASVWMRYVYGLLAILILAGVAFAFYPPLRGMISKGKGHQEASDRPASTDQPSSTDNTPATPSSNSSSTPAGETNSTTPSTTHDTTSSAPVAEPPATVTSPQRIEMDLSQQENKTVKAEVLTRVDQMPNISGGNKDKLYMAVEKARKMGKIITIPFGSGKTELTATDIQQLKAELEKPEIVSLRGDPTAVFVILGYADPKGDAKKNITISESRADSVRKIMKDKCDVINVMHTVGMGGSKLLDAHNLEKNRIVEIWAVLP</sequence>
<dbReference type="CDD" id="cd07185">
    <property type="entry name" value="OmpA_C-like"/>
    <property type="match status" value="1"/>
</dbReference>
<dbReference type="PROSITE" id="PS51123">
    <property type="entry name" value="OMPA_2"/>
    <property type="match status" value="1"/>
</dbReference>
<protein>
    <recommendedName>
        <fullName evidence="4">OmpA-like domain-containing protein</fullName>
    </recommendedName>
</protein>
<feature type="transmembrane region" description="Helical" evidence="3">
    <location>
        <begin position="52"/>
        <end position="73"/>
    </location>
</feature>
<evidence type="ECO:0000313" key="5">
    <source>
        <dbReference type="EMBL" id="EDY18337.1"/>
    </source>
</evidence>
<evidence type="ECO:0000313" key="6">
    <source>
        <dbReference type="Proteomes" id="UP000005824"/>
    </source>
</evidence>
<keyword evidence="3" id="KW-1133">Transmembrane helix</keyword>
<evidence type="ECO:0000256" key="2">
    <source>
        <dbReference type="SAM" id="MobiDB-lite"/>
    </source>
</evidence>
<dbReference type="InParanoid" id="B4D5D2"/>
<gene>
    <name evidence="5" type="ORF">CfE428DRAFT_4121</name>
</gene>
<evidence type="ECO:0000259" key="4">
    <source>
        <dbReference type="PROSITE" id="PS51123"/>
    </source>
</evidence>
<feature type="compositionally biased region" description="Low complexity" evidence="2">
    <location>
        <begin position="96"/>
        <end position="132"/>
    </location>
</feature>
<name>B4D5D2_9BACT</name>